<dbReference type="AlphaFoldDB" id="A0A6N8J2U1"/>
<sequence length="1131" mass="124476">MVNFYDDFNRPTMTAIYKSNTTQTALQTSLNTVNSGTQNIGYTFPGIADLVLANYDGGVAYTATSSITFQDGFDSGEGASFTATIDPASTQGSTTLTVTNPLPALDPNLLTPLTYTFYDNYNYAGVFSYENGDINKPQAGNNPYPEYLSSAPGNLTNGLLTGTKVRVLDSDQWITTTTYYDDKGRVSQVIADNIAGGKDIVTNLYDFNGKLLSSYLRHKNPRSGVTPQTTLLSMMSYDFAGRLLETKRQLNDDSTQRKTITSNSYYELGQLKQKRIGVIGSSQIDSLTYVYNMRGWLLGINRPYVNTPGSSTNWFGEELNYDNGFTSNQYNGNIAGTKWKSRADDIARAYGYNYDSTNRVVIADFTQQNTNSIAWTRDTIDFSVSNLQYDANGNIKNMTQKGMNGIRISAIDQLTYSYSSGNQLTAVADSDTSSTAATKLGDFLDLNRSANDYKYDVNGNLIQDLNKGIGNITYNYLNRPTTISFIGKGNISYQYDAIGTKLKKIVTDSTFSVPKVTVTNYIGGFVYVQDSLQLIAQEEGRIRPVYKTGLPLSFTYDYFEKDHLGNTRVVLGTRSDTSLYAATMETAVSGMENALFSNIESTRVPLPAGYPADNTTSSNQSVALLNANNGQKIGPSLVLRVMAGDTIQIGVTSFYKSGGTQSNAYATPEQMLNSLLQAISRTGLNDGAHNATGANSAINSRFNSSIYQAIKNNNADQNNPLKPKAYLNYAMFDDQFNIVNENSGVKQVQQSPDVLQMLGTSRMVMKKTGFIYIYTSNESGDNVYFDNLLVAHTTGPLLENTHYYPYGLTMAGISSKALKSATYPENKIKYNGKELQIGEFKDGSGLELYDYGARMQDPQLGRWWVLDPLADKMRRFSPYNYAFGNPIRFIDPDGMDPGDFYDMNNTKLGSDGVDDGKIYVVTSEKDKAVISVSNRENGEGHVNKGSLNSAVEIPGENVREEMKAAIKRSSLPSKDDKYGGFHEEGGMYGKRLGVQIAIPAKPGAYADMLVAKEANVDPYSGEDPNGLFLDEVEGTYHVHPEGVVYHYNSDQAEFKIYRFDQEPSNIRDEDASKPNHGDLPTAKDMENRSGAAAVKGNHFVLGARDQHVRIYNSGGTILTISFEVFFKIGIK</sequence>
<proteinExistence type="predicted"/>
<evidence type="ECO:0000313" key="2">
    <source>
        <dbReference type="EMBL" id="MVT39537.1"/>
    </source>
</evidence>
<dbReference type="InterPro" id="IPR022385">
    <property type="entry name" value="Rhs_assc_core"/>
</dbReference>
<keyword evidence="3" id="KW-1185">Reference proteome</keyword>
<evidence type="ECO:0008006" key="4">
    <source>
        <dbReference type="Google" id="ProtNLM"/>
    </source>
</evidence>
<dbReference type="Proteomes" id="UP000468388">
    <property type="component" value="Unassembled WGS sequence"/>
</dbReference>
<dbReference type="Gene3D" id="2.180.10.10">
    <property type="entry name" value="RHS repeat-associated core"/>
    <property type="match status" value="2"/>
</dbReference>
<dbReference type="InterPro" id="IPR050708">
    <property type="entry name" value="T6SS_VgrG/RHS"/>
</dbReference>
<reference evidence="2 3" key="1">
    <citation type="submission" date="2019-12" db="EMBL/GenBank/DDBJ databases">
        <title>The draft genomic sequence of strain Chitinophaga oryziterrae JCM 16595.</title>
        <authorList>
            <person name="Zhang X."/>
        </authorList>
    </citation>
    <scope>NUCLEOTIDE SEQUENCE [LARGE SCALE GENOMIC DNA]</scope>
    <source>
        <strain evidence="2 3">JCM 16595</strain>
    </source>
</reference>
<evidence type="ECO:0000313" key="3">
    <source>
        <dbReference type="Proteomes" id="UP000468388"/>
    </source>
</evidence>
<protein>
    <recommendedName>
        <fullName evidence="4">RHS repeat-associated core domain-containing protein</fullName>
    </recommendedName>
</protein>
<organism evidence="2 3">
    <name type="scientific">Chitinophaga oryziterrae</name>
    <dbReference type="NCBI Taxonomy" id="1031224"/>
    <lineage>
        <taxon>Bacteria</taxon>
        <taxon>Pseudomonadati</taxon>
        <taxon>Bacteroidota</taxon>
        <taxon>Chitinophagia</taxon>
        <taxon>Chitinophagales</taxon>
        <taxon>Chitinophagaceae</taxon>
        <taxon>Chitinophaga</taxon>
    </lineage>
</organism>
<comment type="caution">
    <text evidence="2">The sequence shown here is derived from an EMBL/GenBank/DDBJ whole genome shotgun (WGS) entry which is preliminary data.</text>
</comment>
<gene>
    <name evidence="2" type="ORF">GO495_02970</name>
</gene>
<dbReference type="OrthoDB" id="976756at2"/>
<dbReference type="PANTHER" id="PTHR32305:SF15">
    <property type="entry name" value="PROTEIN RHSA-RELATED"/>
    <property type="match status" value="1"/>
</dbReference>
<dbReference type="EMBL" id="WRXO01000001">
    <property type="protein sequence ID" value="MVT39537.1"/>
    <property type="molecule type" value="Genomic_DNA"/>
</dbReference>
<dbReference type="NCBIfam" id="TIGR03696">
    <property type="entry name" value="Rhs_assc_core"/>
    <property type="match status" value="1"/>
</dbReference>
<evidence type="ECO:0000256" key="1">
    <source>
        <dbReference type="SAM" id="MobiDB-lite"/>
    </source>
</evidence>
<accession>A0A6N8J2U1</accession>
<dbReference type="PANTHER" id="PTHR32305">
    <property type="match status" value="1"/>
</dbReference>
<name>A0A6N8J2U1_9BACT</name>
<feature type="region of interest" description="Disordered" evidence="1">
    <location>
        <begin position="1065"/>
        <end position="1084"/>
    </location>
</feature>